<evidence type="ECO:0000313" key="3">
    <source>
        <dbReference type="Proteomes" id="UP000241346"/>
    </source>
</evidence>
<accession>A0A2T3NL80</accession>
<name>A0A2T3NL80_9GAMM</name>
<dbReference type="RefSeq" id="WP_107296862.1">
    <property type="nucleotide sequence ID" value="NZ_PYMB01000001.1"/>
</dbReference>
<feature type="signal peptide" evidence="1">
    <location>
        <begin position="1"/>
        <end position="20"/>
    </location>
</feature>
<proteinExistence type="predicted"/>
<dbReference type="PROSITE" id="PS51257">
    <property type="entry name" value="PROKAR_LIPOPROTEIN"/>
    <property type="match status" value="1"/>
</dbReference>
<dbReference type="EMBL" id="PYMB01000001">
    <property type="protein sequence ID" value="PSW16239.1"/>
    <property type="molecule type" value="Genomic_DNA"/>
</dbReference>
<dbReference type="AlphaFoldDB" id="A0A2T3NL80"/>
<protein>
    <recommendedName>
        <fullName evidence="4">Lipoprotein</fullName>
    </recommendedName>
</protein>
<organism evidence="2 3">
    <name type="scientific">Photobacterium rosenbergii</name>
    <dbReference type="NCBI Taxonomy" id="294936"/>
    <lineage>
        <taxon>Bacteria</taxon>
        <taxon>Pseudomonadati</taxon>
        <taxon>Pseudomonadota</taxon>
        <taxon>Gammaproteobacteria</taxon>
        <taxon>Vibrionales</taxon>
        <taxon>Vibrionaceae</taxon>
        <taxon>Photobacterium</taxon>
    </lineage>
</organism>
<keyword evidence="1" id="KW-0732">Signal</keyword>
<dbReference type="Proteomes" id="UP000241346">
    <property type="component" value="Unassembled WGS sequence"/>
</dbReference>
<gene>
    <name evidence="2" type="ORF">C9J01_04350</name>
</gene>
<evidence type="ECO:0000256" key="1">
    <source>
        <dbReference type="SAM" id="SignalP"/>
    </source>
</evidence>
<comment type="caution">
    <text evidence="2">The sequence shown here is derived from an EMBL/GenBank/DDBJ whole genome shotgun (WGS) entry which is preliminary data.</text>
</comment>
<sequence>MKIKHLLLPALAAFSLSACTSTPNESVEQVDVLYPSTATLFDLSPSGEQLVAGMAMTQKVTDIRRTSDKAVVCIEDRCAYSVALPNEKFESLLSEGQVLPMSRAVVELDGVELLHQ</sequence>
<evidence type="ECO:0008006" key="4">
    <source>
        <dbReference type="Google" id="ProtNLM"/>
    </source>
</evidence>
<reference evidence="2 3" key="1">
    <citation type="submission" date="2018-03" db="EMBL/GenBank/DDBJ databases">
        <title>Whole genome sequencing of Histamine producing bacteria.</title>
        <authorList>
            <person name="Butler K."/>
        </authorList>
    </citation>
    <scope>NUCLEOTIDE SEQUENCE [LARGE SCALE GENOMIC DNA]</scope>
    <source>
        <strain evidence="2 3">DSM 19138</strain>
    </source>
</reference>
<evidence type="ECO:0000313" key="2">
    <source>
        <dbReference type="EMBL" id="PSW16239.1"/>
    </source>
</evidence>
<feature type="chain" id="PRO_5015420754" description="Lipoprotein" evidence="1">
    <location>
        <begin position="21"/>
        <end position="116"/>
    </location>
</feature>